<feature type="domain" description="Amidase" evidence="2">
    <location>
        <begin position="32"/>
        <end position="465"/>
    </location>
</feature>
<dbReference type="EC" id="6.3.5.6" evidence="3"/>
<reference evidence="3 4" key="1">
    <citation type="submission" date="2020-07" db="EMBL/GenBank/DDBJ databases">
        <title>Sequencing the genomes of 1000 actinobacteria strains.</title>
        <authorList>
            <person name="Klenk H.-P."/>
        </authorList>
    </citation>
    <scope>NUCLEOTIDE SEQUENCE [LARGE SCALE GENOMIC DNA]</scope>
    <source>
        <strain evidence="3 4">DSM 7487</strain>
    </source>
</reference>
<name>A0A7Y9J1Y1_9ACTN</name>
<dbReference type="SUPFAM" id="SSF75304">
    <property type="entry name" value="Amidase signature (AS) enzymes"/>
    <property type="match status" value="1"/>
</dbReference>
<evidence type="ECO:0000313" key="3">
    <source>
        <dbReference type="EMBL" id="NYD23662.1"/>
    </source>
</evidence>
<organism evidence="3 4">
    <name type="scientific">Kineococcus aurantiacus</name>
    <dbReference type="NCBI Taxonomy" id="37633"/>
    <lineage>
        <taxon>Bacteria</taxon>
        <taxon>Bacillati</taxon>
        <taxon>Actinomycetota</taxon>
        <taxon>Actinomycetes</taxon>
        <taxon>Kineosporiales</taxon>
        <taxon>Kineosporiaceae</taxon>
        <taxon>Kineococcus</taxon>
    </lineage>
</organism>
<accession>A0A7Y9J1Y1</accession>
<proteinExistence type="inferred from homology"/>
<keyword evidence="3" id="KW-0808">Transferase</keyword>
<dbReference type="GO" id="GO:0050567">
    <property type="term" value="F:glutaminyl-tRNA synthase (glutamine-hydrolyzing) activity"/>
    <property type="evidence" value="ECO:0007669"/>
    <property type="project" value="UniProtKB-EC"/>
</dbReference>
<evidence type="ECO:0000256" key="1">
    <source>
        <dbReference type="ARBA" id="ARBA00009199"/>
    </source>
</evidence>
<dbReference type="EC" id="6.3.5.7" evidence="3"/>
<dbReference type="PIRSF" id="PIRSF001221">
    <property type="entry name" value="Amidase_fungi"/>
    <property type="match status" value="1"/>
</dbReference>
<dbReference type="GO" id="GO:0016740">
    <property type="term" value="F:transferase activity"/>
    <property type="evidence" value="ECO:0007669"/>
    <property type="project" value="UniProtKB-KW"/>
</dbReference>
<sequence length="496" mass="51552">MSGPTTALDDLTRLPATELARLVRDRDVSAAEVTEAALSRVEALDGTLHAFVELTADAARARAAALDALLARGEEVGPLAGVPLAVKDLIATKGVRNRNGSPAYLDFVPDEDDIVVERARAAGAVLLGQTTVPEFGYSAVGHSPVSPTARNPWNPDLTPGGSSAGSAVAVATGMAPLAFGSDGGGSIRIPAAHCGIYGVKASMGRVPLYPGTRDERYPGISSWENLEHVGPLTRTVADAALLLSVVAGPDPRDRHSIPCLDVDWTAAAAAGAAGDLAGLRVAYSPDLGHLAVDPRVREVVERAVGVFTDLGAHVEEADPGLGDLGEAFWTMVAAETDLRGMRALAQRHPDTSPHLRDLLDRPWTAEDFTDALVTRKRVVNRMWRFMAGYDLLITPTLAVPPFGLGVQGPTEIDGRAVADNAWLGFVNPMNMTGQPAASVPAGFTADGLPVGLQVVGPHLGDAAVLRASAAFEAAAPWAQHWPALAARAAEPTGATA</sequence>
<dbReference type="InterPro" id="IPR023631">
    <property type="entry name" value="Amidase_dom"/>
</dbReference>
<dbReference type="PANTHER" id="PTHR11895">
    <property type="entry name" value="TRANSAMIDASE"/>
    <property type="match status" value="1"/>
</dbReference>
<gene>
    <name evidence="3" type="ORF">BJ968_003202</name>
</gene>
<dbReference type="InterPro" id="IPR000120">
    <property type="entry name" value="Amidase"/>
</dbReference>
<dbReference type="Proteomes" id="UP000521922">
    <property type="component" value="Unassembled WGS sequence"/>
</dbReference>
<dbReference type="Pfam" id="PF01425">
    <property type="entry name" value="Amidase"/>
    <property type="match status" value="1"/>
</dbReference>
<comment type="caution">
    <text evidence="3">The sequence shown here is derived from an EMBL/GenBank/DDBJ whole genome shotgun (WGS) entry which is preliminary data.</text>
</comment>
<dbReference type="GO" id="GO:0050566">
    <property type="term" value="F:asparaginyl-tRNA synthase (glutamine-hydrolyzing) activity"/>
    <property type="evidence" value="ECO:0007669"/>
    <property type="project" value="UniProtKB-EC"/>
</dbReference>
<dbReference type="EMBL" id="JACCBB010000001">
    <property type="protein sequence ID" value="NYD23662.1"/>
    <property type="molecule type" value="Genomic_DNA"/>
</dbReference>
<evidence type="ECO:0000313" key="4">
    <source>
        <dbReference type="Proteomes" id="UP000521922"/>
    </source>
</evidence>
<evidence type="ECO:0000259" key="2">
    <source>
        <dbReference type="Pfam" id="PF01425"/>
    </source>
</evidence>
<keyword evidence="4" id="KW-1185">Reference proteome</keyword>
<dbReference type="PANTHER" id="PTHR11895:SF7">
    <property type="entry name" value="GLUTAMYL-TRNA(GLN) AMIDOTRANSFERASE SUBUNIT A, MITOCHONDRIAL"/>
    <property type="match status" value="1"/>
</dbReference>
<dbReference type="AlphaFoldDB" id="A0A7Y9J1Y1"/>
<dbReference type="InterPro" id="IPR036928">
    <property type="entry name" value="AS_sf"/>
</dbReference>
<dbReference type="RefSeq" id="WP_218885103.1">
    <property type="nucleotide sequence ID" value="NZ_BAAAGN010000025.1"/>
</dbReference>
<keyword evidence="3" id="KW-0436">Ligase</keyword>
<comment type="similarity">
    <text evidence="1">Belongs to the amidase family.</text>
</comment>
<protein>
    <submittedName>
        <fullName evidence="3">Aspartyl-tRNA(Asn)/glutamyl-tRNA(Gln) amidotransferase subunit A</fullName>
        <ecNumber evidence="3">6.3.5.6</ecNumber>
        <ecNumber evidence="3">6.3.5.7</ecNumber>
    </submittedName>
</protein>
<dbReference type="Gene3D" id="3.90.1300.10">
    <property type="entry name" value="Amidase signature (AS) domain"/>
    <property type="match status" value="1"/>
</dbReference>